<dbReference type="SUPFAM" id="SSF52833">
    <property type="entry name" value="Thioredoxin-like"/>
    <property type="match status" value="1"/>
</dbReference>
<reference evidence="5 6" key="1">
    <citation type="submission" date="2019-03" db="EMBL/GenBank/DDBJ databases">
        <authorList>
            <person name="Gaulin E."/>
            <person name="Dumas B."/>
        </authorList>
    </citation>
    <scope>NUCLEOTIDE SEQUENCE [LARGE SCALE GENOMIC DNA]</scope>
    <source>
        <strain evidence="5">CBS 568.67</strain>
    </source>
</reference>
<dbReference type="Gene3D" id="3.40.30.10">
    <property type="entry name" value="Glutaredoxin"/>
    <property type="match status" value="2"/>
</dbReference>
<name>A0A485LPF8_9STRA</name>
<comment type="similarity">
    <text evidence="1">Belongs to the thioredoxin family.</text>
</comment>
<evidence type="ECO:0000313" key="4">
    <source>
        <dbReference type="EMBL" id="KAF0684054.1"/>
    </source>
</evidence>
<dbReference type="GO" id="GO:0005829">
    <property type="term" value="C:cytosol"/>
    <property type="evidence" value="ECO:0007669"/>
    <property type="project" value="TreeGrafter"/>
</dbReference>
<dbReference type="PANTHER" id="PTHR12452:SF0">
    <property type="entry name" value="THIOREDOXIN DOMAIN-CONTAINING PROTEIN 17"/>
    <property type="match status" value="1"/>
</dbReference>
<dbReference type="AlphaFoldDB" id="A0A485LPF8"/>
<dbReference type="Proteomes" id="UP000332933">
    <property type="component" value="Unassembled WGS sequence"/>
</dbReference>
<proteinExistence type="inferred from homology"/>
<dbReference type="InterPro" id="IPR010357">
    <property type="entry name" value="TXNDC17_dom"/>
</dbReference>
<gene>
    <name evidence="5" type="primary">Aste57867_23975</name>
    <name evidence="4" type="ORF">As57867_023902</name>
    <name evidence="5" type="ORF">ASTE57867_23975</name>
</gene>
<sequence length="342" mass="38127">MSTKETLTKGGGAASTSQGLLTLLRVCQIVLALLLFSTVWYIGEFATMWPTPNAKPTNEEVEVEHLVHLNNVFETRGPNRYYVPDFDAAETYLRTVNLTDGPLFVLLMSGETNGTYWCADCERAKGPVADALARAPANTRLLEVSVGTAQDWHDDFNSFRSKSTFHIRKIPALLQYAGNLHTTRLISERFTLDTELLDFAFGTKGPAPRAVQTIRNVEAMTAYLDAYDGSHALFLSFTSGINSHTGRLWCPFCDIADLPLQYYFEQYAPPDAVMLRIVVADSYGAWKNPKNPFRLQTAARVTGLPTLSRVSRDAATKALAVREYTPFFENRAELVAFFQADK</sequence>
<dbReference type="OrthoDB" id="78947at2759"/>
<dbReference type="GO" id="GO:0047134">
    <property type="term" value="F:protein-disulfide reductase [NAD(P)H] activity"/>
    <property type="evidence" value="ECO:0007669"/>
    <property type="project" value="InterPro"/>
</dbReference>
<dbReference type="InterPro" id="IPR036249">
    <property type="entry name" value="Thioredoxin-like_sf"/>
</dbReference>
<accession>A0A485LPF8</accession>
<keyword evidence="2" id="KW-0472">Membrane</keyword>
<evidence type="ECO:0000256" key="1">
    <source>
        <dbReference type="ARBA" id="ARBA00008987"/>
    </source>
</evidence>
<dbReference type="EMBL" id="VJMH01007328">
    <property type="protein sequence ID" value="KAF0684054.1"/>
    <property type="molecule type" value="Genomic_DNA"/>
</dbReference>
<dbReference type="PANTHER" id="PTHR12452">
    <property type="entry name" value="42-9-9 PROTEIN-RELATED"/>
    <property type="match status" value="1"/>
</dbReference>
<reference evidence="4" key="2">
    <citation type="submission" date="2019-06" db="EMBL/GenBank/DDBJ databases">
        <title>Genomics analysis of Aphanomyces spp. identifies a new class of oomycete effector associated with host adaptation.</title>
        <authorList>
            <person name="Gaulin E."/>
        </authorList>
    </citation>
    <scope>NUCLEOTIDE SEQUENCE</scope>
    <source>
        <strain evidence="4">CBS 578.67</strain>
    </source>
</reference>
<feature type="domain" description="Thioredoxin" evidence="3">
    <location>
        <begin position="218"/>
        <end position="313"/>
    </location>
</feature>
<dbReference type="EMBL" id="CAADRA010007354">
    <property type="protein sequence ID" value="VFU00618.1"/>
    <property type="molecule type" value="Genomic_DNA"/>
</dbReference>
<dbReference type="Pfam" id="PF06110">
    <property type="entry name" value="TXD17-like_Trx"/>
    <property type="match status" value="2"/>
</dbReference>
<dbReference type="InterPro" id="IPR045108">
    <property type="entry name" value="TXNDC17-like"/>
</dbReference>
<evidence type="ECO:0000256" key="2">
    <source>
        <dbReference type="SAM" id="Phobius"/>
    </source>
</evidence>
<evidence type="ECO:0000259" key="3">
    <source>
        <dbReference type="Pfam" id="PF06110"/>
    </source>
</evidence>
<organism evidence="5 6">
    <name type="scientific">Aphanomyces stellatus</name>
    <dbReference type="NCBI Taxonomy" id="120398"/>
    <lineage>
        <taxon>Eukaryota</taxon>
        <taxon>Sar</taxon>
        <taxon>Stramenopiles</taxon>
        <taxon>Oomycota</taxon>
        <taxon>Saprolegniomycetes</taxon>
        <taxon>Saprolegniales</taxon>
        <taxon>Verrucalvaceae</taxon>
        <taxon>Aphanomyces</taxon>
    </lineage>
</organism>
<evidence type="ECO:0000313" key="5">
    <source>
        <dbReference type="EMBL" id="VFU00618.1"/>
    </source>
</evidence>
<protein>
    <submittedName>
        <fullName evidence="5">Aste57867_23975 protein</fullName>
    </submittedName>
</protein>
<feature type="transmembrane region" description="Helical" evidence="2">
    <location>
        <begin position="20"/>
        <end position="43"/>
    </location>
</feature>
<evidence type="ECO:0000313" key="6">
    <source>
        <dbReference type="Proteomes" id="UP000332933"/>
    </source>
</evidence>
<feature type="domain" description="Thioredoxin" evidence="3">
    <location>
        <begin position="86"/>
        <end position="190"/>
    </location>
</feature>
<keyword evidence="2" id="KW-0812">Transmembrane</keyword>
<keyword evidence="2" id="KW-1133">Transmembrane helix</keyword>
<keyword evidence="6" id="KW-1185">Reference proteome</keyword>